<evidence type="ECO:0000313" key="2">
    <source>
        <dbReference type="EMBL" id="GAL82922.1"/>
    </source>
</evidence>
<dbReference type="AlphaFoldDB" id="A0A098L8S0"/>
<evidence type="ECO:0000259" key="1">
    <source>
        <dbReference type="Pfam" id="PF13372"/>
    </source>
</evidence>
<dbReference type="eggNOG" id="COG3203">
    <property type="taxonomic scope" value="Bacteria"/>
</dbReference>
<proteinExistence type="predicted"/>
<evidence type="ECO:0000313" key="3">
    <source>
        <dbReference type="Proteomes" id="UP000030185"/>
    </source>
</evidence>
<reference evidence="2 3" key="1">
    <citation type="submission" date="2014-09" db="EMBL/GenBank/DDBJ databases">
        <title>Sporocytophaga myxococcoides PG-01 genome sequencing.</title>
        <authorList>
            <person name="Liu L."/>
            <person name="Gao P.J."/>
            <person name="Chen G.J."/>
            <person name="Wang L.S."/>
        </authorList>
    </citation>
    <scope>NUCLEOTIDE SEQUENCE [LARGE SCALE GENOMIC DNA]</scope>
    <source>
        <strain evidence="2 3">PG-01</strain>
    </source>
</reference>
<accession>A0A098L8S0</accession>
<dbReference type="InterPro" id="IPR053728">
    <property type="entry name" value="Alginate_Permeability_Chnl"/>
</dbReference>
<dbReference type="Proteomes" id="UP000030185">
    <property type="component" value="Unassembled WGS sequence"/>
</dbReference>
<comment type="caution">
    <text evidence="2">The sequence shown here is derived from an EMBL/GenBank/DDBJ whole genome shotgun (WGS) entry which is preliminary data.</text>
</comment>
<protein>
    <recommendedName>
        <fullName evidence="1">Alginate export domain-containing protein</fullName>
    </recommendedName>
</protein>
<dbReference type="Pfam" id="PF13372">
    <property type="entry name" value="Alginate_exp"/>
    <property type="match status" value="1"/>
</dbReference>
<organism evidence="2 3">
    <name type="scientific">Sporocytophaga myxococcoides</name>
    <dbReference type="NCBI Taxonomy" id="153721"/>
    <lineage>
        <taxon>Bacteria</taxon>
        <taxon>Pseudomonadati</taxon>
        <taxon>Bacteroidota</taxon>
        <taxon>Cytophagia</taxon>
        <taxon>Cytophagales</taxon>
        <taxon>Cytophagaceae</taxon>
        <taxon>Sporocytophaga</taxon>
    </lineage>
</organism>
<dbReference type="InterPro" id="IPR025388">
    <property type="entry name" value="Alginate_export_dom"/>
</dbReference>
<gene>
    <name evidence="2" type="ORF">MYP_148</name>
</gene>
<feature type="domain" description="Alginate export" evidence="1">
    <location>
        <begin position="37"/>
        <end position="174"/>
    </location>
</feature>
<name>A0A098L8S0_9BACT</name>
<dbReference type="STRING" id="153721.MYP_148"/>
<keyword evidence="3" id="KW-1185">Reference proteome</keyword>
<sequence length="516" mass="57902">MSLNPWNMKKRFTHKALLLLILCLFALEKEGFSQLLINAQLRTRTEFRDGQGTLPLPHQTPSIFTSQRTRLNIGYGMDKLRLFTSIQDIRVWGQDASTISNIDGNKLFLHEAWGEIVFNDTTLFKSFKNVSLKLGRQELVYDDERLLGSLNWLQQGRRHDAAVLKFAKGTWSADIGGAFNQQRELKNTGNIYYGVPGTQIATDSTNVAAPAGTNFIGTMYKSMQFLYVSKEIGFSKATFLLFKDDFQKPIAGGKFAKGTYSRVTVGANIFGTLMRKHKIDGSFFYQGNKDKLGNKMDAYMASLSTLFAIDRKLSLGLGGDYLSGNNTTKSGEVNRRFDPLYGTPHKFWGYMDYFYVADAYGVQGNVTRNPGLIDLYLKSRYKLKDNLLLSLDIHEFYAGNKVADETTPGQTLDTRLGTEFDFIINYNFTKQIGIEAGYSLMLGTNTLDRLKRGGNQGAIAATANAPYINKRNNGNWAYLMITIRPDLLGQINDKLASLVKSVDGLRKDVDTLNQPK</sequence>
<dbReference type="EMBL" id="BBLT01000001">
    <property type="protein sequence ID" value="GAL82922.1"/>
    <property type="molecule type" value="Genomic_DNA"/>
</dbReference>
<dbReference type="OrthoDB" id="1070463at2"/>
<dbReference type="Gene3D" id="2.40.160.100">
    <property type="match status" value="1"/>
</dbReference>